<gene>
    <name evidence="6" type="ORF">NE695_01940</name>
</gene>
<reference evidence="6 7" key="1">
    <citation type="submission" date="2022-06" db="EMBL/GenBank/DDBJ databases">
        <title>Isolation of gut microbiota from human fecal samples.</title>
        <authorList>
            <person name="Pamer E.G."/>
            <person name="Barat B."/>
            <person name="Waligurski E."/>
            <person name="Medina S."/>
            <person name="Paddock L."/>
            <person name="Mostad J."/>
        </authorList>
    </citation>
    <scope>NUCLEOTIDE SEQUENCE [LARGE SCALE GENOMIC DNA]</scope>
    <source>
        <strain evidence="6 7">DFI.9.73</strain>
    </source>
</reference>
<dbReference type="CDD" id="cd16026">
    <property type="entry name" value="GALNS_like"/>
    <property type="match status" value="1"/>
</dbReference>
<dbReference type="SUPFAM" id="SSF53649">
    <property type="entry name" value="Alkaline phosphatase-like"/>
    <property type="match status" value="1"/>
</dbReference>
<keyword evidence="3" id="KW-0378">Hydrolase</keyword>
<dbReference type="PANTHER" id="PTHR42693:SF53">
    <property type="entry name" value="ENDO-4-O-SULFATASE"/>
    <property type="match status" value="1"/>
</dbReference>
<comment type="caution">
    <text evidence="6">The sequence shown here is derived from an EMBL/GenBank/DDBJ whole genome shotgun (WGS) entry which is preliminary data.</text>
</comment>
<evidence type="ECO:0000256" key="1">
    <source>
        <dbReference type="ARBA" id="ARBA00008779"/>
    </source>
</evidence>
<evidence type="ECO:0000259" key="5">
    <source>
        <dbReference type="Pfam" id="PF00884"/>
    </source>
</evidence>
<accession>A0ABT1RVH0</accession>
<dbReference type="Proteomes" id="UP001524473">
    <property type="component" value="Unassembled WGS sequence"/>
</dbReference>
<evidence type="ECO:0000313" key="6">
    <source>
        <dbReference type="EMBL" id="MCQ4838672.1"/>
    </source>
</evidence>
<proteinExistence type="inferred from homology"/>
<dbReference type="PROSITE" id="PS00149">
    <property type="entry name" value="SULFATASE_2"/>
    <property type="match status" value="1"/>
</dbReference>
<protein>
    <submittedName>
        <fullName evidence="6">Sulfatase</fullName>
    </submittedName>
</protein>
<dbReference type="GeneID" id="90533844"/>
<feature type="domain" description="Sulfatase N-terminal" evidence="5">
    <location>
        <begin position="5"/>
        <end position="312"/>
    </location>
</feature>
<keyword evidence="4" id="KW-0106">Calcium</keyword>
<evidence type="ECO:0000256" key="4">
    <source>
        <dbReference type="ARBA" id="ARBA00022837"/>
    </source>
</evidence>
<dbReference type="InterPro" id="IPR050738">
    <property type="entry name" value="Sulfatase"/>
</dbReference>
<dbReference type="Pfam" id="PF00884">
    <property type="entry name" value="Sulfatase"/>
    <property type="match status" value="1"/>
</dbReference>
<evidence type="ECO:0000256" key="2">
    <source>
        <dbReference type="ARBA" id="ARBA00022723"/>
    </source>
</evidence>
<dbReference type="InterPro" id="IPR000917">
    <property type="entry name" value="Sulfatase_N"/>
</dbReference>
<keyword evidence="2" id="KW-0479">Metal-binding</keyword>
<dbReference type="Gene3D" id="3.40.720.10">
    <property type="entry name" value="Alkaline Phosphatase, subunit A"/>
    <property type="match status" value="1"/>
</dbReference>
<evidence type="ECO:0000313" key="7">
    <source>
        <dbReference type="Proteomes" id="UP001524473"/>
    </source>
</evidence>
<organism evidence="6 7">
    <name type="scientific">Neglectibacter timonensis</name>
    <dbReference type="NCBI Taxonomy" id="1776382"/>
    <lineage>
        <taxon>Bacteria</taxon>
        <taxon>Bacillati</taxon>
        <taxon>Bacillota</taxon>
        <taxon>Clostridia</taxon>
        <taxon>Eubacteriales</taxon>
        <taxon>Oscillospiraceae</taxon>
        <taxon>Neglectibacter</taxon>
    </lineage>
</organism>
<dbReference type="Gene3D" id="3.30.1120.10">
    <property type="match status" value="1"/>
</dbReference>
<comment type="similarity">
    <text evidence="1">Belongs to the sulfatase family.</text>
</comment>
<dbReference type="PANTHER" id="PTHR42693">
    <property type="entry name" value="ARYLSULFATASE FAMILY MEMBER"/>
    <property type="match status" value="1"/>
</dbReference>
<dbReference type="EMBL" id="JANFZH010000003">
    <property type="protein sequence ID" value="MCQ4838672.1"/>
    <property type="molecule type" value="Genomic_DNA"/>
</dbReference>
<dbReference type="PROSITE" id="PS00523">
    <property type="entry name" value="SULFATASE_1"/>
    <property type="match status" value="1"/>
</dbReference>
<evidence type="ECO:0000256" key="3">
    <source>
        <dbReference type="ARBA" id="ARBA00022801"/>
    </source>
</evidence>
<name>A0ABT1RVH0_9FIRM</name>
<dbReference type="InterPro" id="IPR024607">
    <property type="entry name" value="Sulfatase_CS"/>
</dbReference>
<sequence>MERKPNVILINCDDMGYGDLGCYGSKVNHTPTIDKLAEEGVRFTSFYAASPVCSPSRASLMTGCFPTRVDITRVLFPGEPYGLNPAEYTMPQMFHDAGYATMIVGKWHCGDQPESLPCRFGFDDYYGLPYSNDMGMQQRKDKNFLQMPPLPLVSGDEVIEQQPDQESLTERYVEQCIRFMRKNKDTPFFLYFAQMHVHLPLYAAHHFVTSSENGDFGACMASVDWSVAALVAELKRLGLYEDTMVIFTSDNGSRGDHGASNAPLRGTKFTVWEGGMRVPFIVHWKGHVKEGAVVENMASNIDLLPTFASILGMPLQGGPIDGVDVSELLLGEDKPVRKEMLYYRDKNLAAYRSGRWKLHRTLEGKPNPALYDLETDIGEAHDLYQEKPEIAAELEARARELSGRLGDECGGVSGSEIRPCLCVPDPKPLTEYDENHPYIVALYDKSDAG</sequence>
<dbReference type="RefSeq" id="WP_066868084.1">
    <property type="nucleotide sequence ID" value="NZ_CABKVV010000014.1"/>
</dbReference>
<dbReference type="InterPro" id="IPR017850">
    <property type="entry name" value="Alkaline_phosphatase_core_sf"/>
</dbReference>
<keyword evidence="7" id="KW-1185">Reference proteome</keyword>